<dbReference type="VEuPathDB" id="VectorBase:BGLB020954"/>
<reference evidence="4 5" key="2">
    <citation type="submission" date="2025-04" db="UniProtKB">
        <authorList>
            <consortium name="RefSeq"/>
        </authorList>
    </citation>
    <scope>IDENTIFICATION</scope>
</reference>
<dbReference type="AlphaFoldDB" id="A0A2C9KL34"/>
<dbReference type="VEuPathDB" id="VectorBase:BGLAX_044496"/>
<reference evidence="1" key="1">
    <citation type="submission" date="2020-05" db="UniProtKB">
        <authorList>
            <consortium name="EnsemblMetazoa"/>
        </authorList>
    </citation>
    <scope>IDENTIFICATION</scope>
    <source>
        <strain evidence="1">BB02</strain>
    </source>
</reference>
<evidence type="ECO:0000313" key="5">
    <source>
        <dbReference type="RefSeq" id="XP_055885785.1"/>
    </source>
</evidence>
<dbReference type="Pfam" id="PF16100">
    <property type="entry name" value="RMI2"/>
    <property type="match status" value="1"/>
</dbReference>
<dbReference type="GO" id="GO:0016607">
    <property type="term" value="C:nuclear speck"/>
    <property type="evidence" value="ECO:0007669"/>
    <property type="project" value="TreeGrafter"/>
</dbReference>
<evidence type="ECO:0000313" key="2">
    <source>
        <dbReference type="Proteomes" id="UP000076420"/>
    </source>
</evidence>
<gene>
    <name evidence="1" type="primary">106065056</name>
    <name evidence="4 5" type="synonym">LOC106065056</name>
</gene>
<dbReference type="InterPro" id="IPR032245">
    <property type="entry name" value="RMI2"/>
</dbReference>
<dbReference type="Proteomes" id="UP000076420">
    <property type="component" value="Unassembled WGS sequence"/>
</dbReference>
<evidence type="ECO:0000313" key="3">
    <source>
        <dbReference type="Proteomes" id="UP001165740"/>
    </source>
</evidence>
<keyword evidence="3" id="KW-1185">Reference proteome</keyword>
<dbReference type="RefSeq" id="XP_055885785.1">
    <property type="nucleotide sequence ID" value="XM_056029810.1"/>
</dbReference>
<organism evidence="1 2">
    <name type="scientific">Biomphalaria glabrata</name>
    <name type="common">Bloodfluke planorb</name>
    <name type="synonym">Freshwater snail</name>
    <dbReference type="NCBI Taxonomy" id="6526"/>
    <lineage>
        <taxon>Eukaryota</taxon>
        <taxon>Metazoa</taxon>
        <taxon>Spiralia</taxon>
        <taxon>Lophotrochozoa</taxon>
        <taxon>Mollusca</taxon>
        <taxon>Gastropoda</taxon>
        <taxon>Heterobranchia</taxon>
        <taxon>Euthyneura</taxon>
        <taxon>Panpulmonata</taxon>
        <taxon>Hygrophila</taxon>
        <taxon>Lymnaeoidea</taxon>
        <taxon>Planorbidae</taxon>
        <taxon>Biomphalaria</taxon>
    </lineage>
</organism>
<sequence>MSLLKLPSQKILAQYLEHCVFTNTSCEDAANESRPGQWRCQVANLNFPVSASVWIQGIVVEILDSNQTVAVDDGTGIIILTQYNSVAVKVDLRKGMYLMAVGALLAVHRHAVIKPLKVQDLSNDDHAETMWPLEVLDQVLFLSSQT</sequence>
<protein>
    <submittedName>
        <fullName evidence="4 5">Uncharacterized protein LOC106065056</fullName>
    </submittedName>
</protein>
<dbReference type="OMA" id="RTMWELE"/>
<dbReference type="RefSeq" id="XP_013079268.1">
    <property type="nucleotide sequence ID" value="XM_013223814.2"/>
</dbReference>
<dbReference type="Gene3D" id="2.40.50.140">
    <property type="entry name" value="Nucleic acid-binding proteins"/>
    <property type="match status" value="1"/>
</dbReference>
<dbReference type="GO" id="GO:0033045">
    <property type="term" value="P:regulation of sister chromatid segregation"/>
    <property type="evidence" value="ECO:0007669"/>
    <property type="project" value="TreeGrafter"/>
</dbReference>
<dbReference type="Proteomes" id="UP001165740">
    <property type="component" value="Chromosome 5"/>
</dbReference>
<dbReference type="GO" id="GO:0005829">
    <property type="term" value="C:cytosol"/>
    <property type="evidence" value="ECO:0007669"/>
    <property type="project" value="TreeGrafter"/>
</dbReference>
<name>A0A2C9KL34_BIOGL</name>
<dbReference type="PANTHER" id="PTHR33962">
    <property type="entry name" value="RECQ-MEDIATED GENOME INSTABILITY PROTEIN 2 RMI2"/>
    <property type="match status" value="1"/>
</dbReference>
<dbReference type="OrthoDB" id="10024265at2759"/>
<dbReference type="GO" id="GO:2000042">
    <property type="term" value="P:negative regulation of double-strand break repair via homologous recombination"/>
    <property type="evidence" value="ECO:0007669"/>
    <property type="project" value="TreeGrafter"/>
</dbReference>
<dbReference type="PANTHER" id="PTHR33962:SF1">
    <property type="entry name" value="RECQ-MEDIATED GENOME INSTABILITY PROTEIN 2"/>
    <property type="match status" value="1"/>
</dbReference>
<proteinExistence type="predicted"/>
<dbReference type="InterPro" id="IPR012340">
    <property type="entry name" value="NA-bd_OB-fold"/>
</dbReference>
<accession>A0A2C9KL34</accession>
<dbReference type="GeneID" id="106065056"/>
<dbReference type="EnsemblMetazoa" id="BGLB020954-RA">
    <property type="protein sequence ID" value="BGLB020954-PA"/>
    <property type="gene ID" value="BGLB020954"/>
</dbReference>
<dbReference type="GO" id="GO:0006281">
    <property type="term" value="P:DNA repair"/>
    <property type="evidence" value="ECO:0007669"/>
    <property type="project" value="TreeGrafter"/>
</dbReference>
<evidence type="ECO:0000313" key="4">
    <source>
        <dbReference type="RefSeq" id="XP_013079268.1"/>
    </source>
</evidence>
<dbReference type="GO" id="GO:0043007">
    <property type="term" value="P:maintenance of rDNA"/>
    <property type="evidence" value="ECO:0007669"/>
    <property type="project" value="TreeGrafter"/>
</dbReference>
<dbReference type="STRING" id="6526.A0A2C9KL34"/>
<evidence type="ECO:0000313" key="1">
    <source>
        <dbReference type="EnsemblMetazoa" id="BGLB020954-PA"/>
    </source>
</evidence>
<dbReference type="KEGG" id="bgt:106065056"/>